<reference evidence="6" key="1">
    <citation type="journal article" date="2002" name="Science">
        <title>The draft genome of Ciona intestinalis: insights into chordate and vertebrate origins.</title>
        <authorList>
            <person name="Dehal P."/>
            <person name="Satou Y."/>
            <person name="Campbell R.K."/>
            <person name="Chapman J."/>
            <person name="Degnan B."/>
            <person name="De Tomaso A."/>
            <person name="Davidson B."/>
            <person name="Di Gregorio A."/>
            <person name="Gelpke M."/>
            <person name="Goodstein D.M."/>
            <person name="Harafuji N."/>
            <person name="Hastings K.E."/>
            <person name="Ho I."/>
            <person name="Hotta K."/>
            <person name="Huang W."/>
            <person name="Kawashima T."/>
            <person name="Lemaire P."/>
            <person name="Martinez D."/>
            <person name="Meinertzhagen I.A."/>
            <person name="Necula S."/>
            <person name="Nonaka M."/>
            <person name="Putnam N."/>
            <person name="Rash S."/>
            <person name="Saiga H."/>
            <person name="Satake M."/>
            <person name="Terry A."/>
            <person name="Yamada L."/>
            <person name="Wang H.G."/>
            <person name="Awazu S."/>
            <person name="Azumi K."/>
            <person name="Boore J."/>
            <person name="Branno M."/>
            <person name="Chin-Bow S."/>
            <person name="DeSantis R."/>
            <person name="Doyle S."/>
            <person name="Francino P."/>
            <person name="Keys D.N."/>
            <person name="Haga S."/>
            <person name="Hayashi H."/>
            <person name="Hino K."/>
            <person name="Imai K.S."/>
            <person name="Inaba K."/>
            <person name="Kano S."/>
            <person name="Kobayashi K."/>
            <person name="Kobayashi M."/>
            <person name="Lee B.I."/>
            <person name="Makabe K.W."/>
            <person name="Manohar C."/>
            <person name="Matassi G."/>
            <person name="Medina M."/>
            <person name="Mochizuki Y."/>
            <person name="Mount S."/>
            <person name="Morishita T."/>
            <person name="Miura S."/>
            <person name="Nakayama A."/>
            <person name="Nishizaka S."/>
            <person name="Nomoto H."/>
            <person name="Ohta F."/>
            <person name="Oishi K."/>
            <person name="Rigoutsos I."/>
            <person name="Sano M."/>
            <person name="Sasaki A."/>
            <person name="Sasakura Y."/>
            <person name="Shoguchi E."/>
            <person name="Shin-i T."/>
            <person name="Spagnuolo A."/>
            <person name="Stainier D."/>
            <person name="Suzuki M.M."/>
            <person name="Tassy O."/>
            <person name="Takatori N."/>
            <person name="Tokuoka M."/>
            <person name="Yagi K."/>
            <person name="Yoshizaki F."/>
            <person name="Wada S."/>
            <person name="Zhang C."/>
            <person name="Hyatt P.D."/>
            <person name="Larimer F."/>
            <person name="Detter C."/>
            <person name="Doggett N."/>
            <person name="Glavina T."/>
            <person name="Hawkins T."/>
            <person name="Richardson P."/>
            <person name="Lucas S."/>
            <person name="Kohara Y."/>
            <person name="Levine M."/>
            <person name="Satoh N."/>
            <person name="Rokhsar D.S."/>
        </authorList>
    </citation>
    <scope>NUCLEOTIDE SEQUENCE [LARGE SCALE GENOMIC DNA]</scope>
</reference>
<feature type="compositionally biased region" description="Basic and acidic residues" evidence="4">
    <location>
        <begin position="552"/>
        <end position="567"/>
    </location>
</feature>
<feature type="coiled-coil region" evidence="3">
    <location>
        <begin position="29"/>
        <end position="242"/>
    </location>
</feature>
<dbReference type="Ensembl" id="ENSCINT00000024050.2">
    <property type="protein sequence ID" value="ENSCINP00000023804.2"/>
    <property type="gene ID" value="ENSCING00000007267.3"/>
</dbReference>
<dbReference type="Pfam" id="PF09730">
    <property type="entry name" value="BicD"/>
    <property type="match status" value="1"/>
</dbReference>
<sequence length="792" mass="91638">METPDETIVRLTGELEDAQLEKVQAAEYGLQVLEEKRQLQHQCEELESQLEMTQRELENARHEFDSTKTKTKKAFCEGELREDSLEKQCKDVEERLIQVEKERDIESSQSKIAVANAQEEADRLTILNNELNMSVQALDQQRIALRRDLKELKSREAHLMADYSELEEENCSLQKQVSVLRQSQAEYEGFKHEIRRLEEEAEFLNSQLEEALKLKDLLEHQLDDAHETIAKERELKLSLKRELSQHMNVSEICIFYTRSVNIKCDFAPWKANIRRADFHVDNGDDELDHPLIRHITSDLLHSTPSKRLSSESKGEDLLSELNLCEVTKLKQQLSQIENENLVLINTVKEQEKLLKNAQGELTHKTETVGLLLRSSILYKRELFYPHRNLTKQPNKANAISMSDAQNEVKYLDLVSECERLKEDLKTIRDEQAERKDAQKKSEIALKESKSKQMMLTQRNQALVEEIESSNHALSCRVKDARHSAEELSVVSEELSQLYHHACLAAGDTPQRVVLDSIRKELNKATYLFVYYYCPTFPIACPSIYTKQMTEQSEGKDQDKSEDKENILPKENTSDYSSDTVTTTTVLSTMRDQLKCLRGSIEKLATIEQNYVKLRNYAIYYDVKVRLLEEEVLRLRSLLSSKREQIATLRTVLKANKHTAEVAISNLKSKYQHEKLFVSETMLKLRGELKALKEDAVTFAQLRMMFAARCDEYVAQLDAMQRHLASAEEEKRTLNTLLRKTITQKLAITQRLEDLEFDREQQTRKPKNSYASAVSHGNKKKPPTPKTASQIFR</sequence>
<comment type="similarity">
    <text evidence="1">Belongs to the BicD family.</text>
</comment>
<evidence type="ECO:0000313" key="5">
    <source>
        <dbReference type="Ensembl" id="ENSCINP00000023804.2"/>
    </source>
</evidence>
<feature type="coiled-coil region" evidence="3">
    <location>
        <begin position="410"/>
        <end position="447"/>
    </location>
</feature>
<gene>
    <name evidence="5" type="primary">LOC100184412</name>
</gene>
<dbReference type="PANTHER" id="PTHR31233:SF6">
    <property type="entry name" value="PROTEIN BICAUDAL D"/>
    <property type="match status" value="1"/>
</dbReference>
<keyword evidence="6" id="KW-1185">Reference proteome</keyword>
<dbReference type="InterPro" id="IPR018477">
    <property type="entry name" value="BICD"/>
</dbReference>
<reference evidence="5" key="3">
    <citation type="submission" date="2025-09" db="UniProtKB">
        <authorList>
            <consortium name="Ensembl"/>
        </authorList>
    </citation>
    <scope>IDENTIFICATION</scope>
</reference>
<feature type="region of interest" description="Disordered" evidence="4">
    <location>
        <begin position="757"/>
        <end position="792"/>
    </location>
</feature>
<evidence type="ECO:0000256" key="3">
    <source>
        <dbReference type="SAM" id="Coils"/>
    </source>
</evidence>
<dbReference type="GO" id="GO:0070840">
    <property type="term" value="F:dynein complex binding"/>
    <property type="evidence" value="ECO:0007669"/>
    <property type="project" value="InterPro"/>
</dbReference>
<feature type="region of interest" description="Disordered" evidence="4">
    <location>
        <begin position="551"/>
        <end position="581"/>
    </location>
</feature>
<accession>F6U262</accession>
<dbReference type="Proteomes" id="UP000008144">
    <property type="component" value="Unassembled WGS sequence"/>
</dbReference>
<name>F6U262_CIOIN</name>
<dbReference type="GeneTree" id="ENSGT00940000154471"/>
<dbReference type="PANTHER" id="PTHR31233">
    <property type="entry name" value="BICAUDAL D FAMILY MEMBER"/>
    <property type="match status" value="1"/>
</dbReference>
<dbReference type="GO" id="GO:0008093">
    <property type="term" value="F:cytoskeletal anchor activity"/>
    <property type="evidence" value="ECO:0007669"/>
    <property type="project" value="InterPro"/>
</dbReference>
<protein>
    <submittedName>
        <fullName evidence="5">Protein bicaudal D homolog 2-like</fullName>
    </submittedName>
</protein>
<reference evidence="5" key="2">
    <citation type="submission" date="2025-08" db="UniProtKB">
        <authorList>
            <consortium name="Ensembl"/>
        </authorList>
    </citation>
    <scope>IDENTIFICATION</scope>
</reference>
<feature type="coiled-coil region" evidence="3">
    <location>
        <begin position="709"/>
        <end position="743"/>
    </location>
</feature>
<proteinExistence type="inferred from homology"/>
<organism evidence="5 6">
    <name type="scientific">Ciona intestinalis</name>
    <name type="common">Transparent sea squirt</name>
    <name type="synonym">Ascidia intestinalis</name>
    <dbReference type="NCBI Taxonomy" id="7719"/>
    <lineage>
        <taxon>Eukaryota</taxon>
        <taxon>Metazoa</taxon>
        <taxon>Chordata</taxon>
        <taxon>Tunicata</taxon>
        <taxon>Ascidiacea</taxon>
        <taxon>Phlebobranchia</taxon>
        <taxon>Cionidae</taxon>
        <taxon>Ciona</taxon>
    </lineage>
</organism>
<dbReference type="Gene3D" id="6.10.250.2470">
    <property type="match status" value="1"/>
</dbReference>
<feature type="coiled-coil region" evidence="3">
    <location>
        <begin position="326"/>
        <end position="367"/>
    </location>
</feature>
<evidence type="ECO:0000256" key="1">
    <source>
        <dbReference type="ARBA" id="ARBA00010061"/>
    </source>
</evidence>
<dbReference type="AlphaFoldDB" id="F6U262"/>
<keyword evidence="2 3" id="KW-0175">Coiled coil</keyword>
<evidence type="ECO:0000256" key="2">
    <source>
        <dbReference type="ARBA" id="ARBA00023054"/>
    </source>
</evidence>
<evidence type="ECO:0000256" key="4">
    <source>
        <dbReference type="SAM" id="MobiDB-lite"/>
    </source>
</evidence>
<evidence type="ECO:0000313" key="6">
    <source>
        <dbReference type="Proteomes" id="UP000008144"/>
    </source>
</evidence>